<protein>
    <submittedName>
        <fullName evidence="8">Acylase</fullName>
    </submittedName>
</protein>
<sequence>MRRFLAGMVGASLACLALPVPAGPSMVAEIRWTAFGVPHIRAENEAGLGYGIGYAYARDNLCLLAEEIVTARGERARFFGADGQSSSRIDNVSSDFFFRWLNDDSSVAALWQVQPEPVRQLLEGYAAGFNRYLRDTPEEQRPVACAGREWLRPISSGDLLRFTRRLMIESGLGQFVEAVLNAAPPGEQDRAALRRPVDFEQAARRREAFVRHTGSNGIAVGRQLSDNGKGLLLANPHFPWFGALRFYQLHLSIPGRLDVMGAALPGLPLVNIGFNQHLAWTHTVDSSSHFTLHRLELNPQAPGHYRVDGIDYPLEKRMLSVEVLDAQGNLSTLEHSLYLSKYGPLVKWPGLLDWTDGTAYALHDANLDNTRALQQWTEMNRATSLAEFRTSIERTQGIPWVNTLASDERGRVLYMNASVIPNLEADQLANCLDASLAGKGLPVLDGSRSACDWRHDESAAQPGIVPPGKLPVLEREDFVQNSNDSAWMTNPAARLTGFSPLVSRDGQLLGPRTRFALDQLTRLGRERLDAQRLERLVTDNQVYLADLLVDDLLTLCPENRELVEVCTGLRLWSRRAGLEDGSGLLYFQHFAEHFRAIPDAWRIPFDPQDPVHTPRGIALDDPQVREKVVKALLVARDEVAADGVGAKTVWGELQKTSRGAERIPIPGGDGRLGIYNAIQARPASVGRGLEVVGGSSYIQLVRFTEEGPQARGLLSFSQSTDPASPHYRDQTRLFSRQTWQTIPFSEAQIKASSPSEVLKLAE</sequence>
<comment type="caution">
    <text evidence="8">The sequence shown here is derived from an EMBL/GenBank/DDBJ whole genome shotgun (WGS) entry which is preliminary data.</text>
</comment>
<dbReference type="Gene3D" id="3.60.20.10">
    <property type="entry name" value="Glutamine Phosphoribosylpyrophosphate, subunit 1, domain 1"/>
    <property type="match status" value="1"/>
</dbReference>
<evidence type="ECO:0000256" key="3">
    <source>
        <dbReference type="ARBA" id="ARBA00022729"/>
    </source>
</evidence>
<feature type="chain" id="PRO_5045061578" evidence="7">
    <location>
        <begin position="23"/>
        <end position="762"/>
    </location>
</feature>
<dbReference type="CDD" id="cd01936">
    <property type="entry name" value="Ntn_CA"/>
    <property type="match status" value="1"/>
</dbReference>
<reference evidence="8 9" key="1">
    <citation type="submission" date="2024-09" db="EMBL/GenBank/DDBJ databases">
        <authorList>
            <person name="Sun Q."/>
            <person name="Mori K."/>
        </authorList>
    </citation>
    <scope>NUCLEOTIDE SEQUENCE [LARGE SCALE GENOMIC DNA]</scope>
    <source>
        <strain evidence="8 9">NCAIM B.01794</strain>
    </source>
</reference>
<comment type="similarity">
    <text evidence="2">Belongs to the peptidase S45 family.</text>
</comment>
<dbReference type="Gene3D" id="2.30.120.10">
    <property type="match status" value="1"/>
</dbReference>
<dbReference type="PIRSF" id="PIRSF001227">
    <property type="entry name" value="Pen_acylase"/>
    <property type="match status" value="1"/>
</dbReference>
<dbReference type="InterPro" id="IPR023343">
    <property type="entry name" value="Penicillin_amidase_dom1"/>
</dbReference>
<evidence type="ECO:0000256" key="6">
    <source>
        <dbReference type="ARBA" id="ARBA00023145"/>
    </source>
</evidence>
<evidence type="ECO:0000313" key="8">
    <source>
        <dbReference type="EMBL" id="MFC0710525.1"/>
    </source>
</evidence>
<dbReference type="PANTHER" id="PTHR34218">
    <property type="entry name" value="PEPTIDASE S45 PENICILLIN AMIDASE"/>
    <property type="match status" value="1"/>
</dbReference>
<dbReference type="Proteomes" id="UP001589891">
    <property type="component" value="Unassembled WGS sequence"/>
</dbReference>
<keyword evidence="5" id="KW-0378">Hydrolase</keyword>
<evidence type="ECO:0000256" key="7">
    <source>
        <dbReference type="SAM" id="SignalP"/>
    </source>
</evidence>
<name>A0ABV6SLW1_AZOPA</name>
<proteinExistence type="inferred from homology"/>
<dbReference type="RefSeq" id="WP_376946715.1">
    <property type="nucleotide sequence ID" value="NZ_CP171449.1"/>
</dbReference>
<evidence type="ECO:0000256" key="5">
    <source>
        <dbReference type="ARBA" id="ARBA00022801"/>
    </source>
</evidence>
<dbReference type="Pfam" id="PF01804">
    <property type="entry name" value="Penicil_amidase"/>
    <property type="match status" value="1"/>
</dbReference>
<dbReference type="InterPro" id="IPR002692">
    <property type="entry name" value="S45"/>
</dbReference>
<dbReference type="SUPFAM" id="SSF56235">
    <property type="entry name" value="N-terminal nucleophile aminohydrolases (Ntn hydrolases)"/>
    <property type="match status" value="1"/>
</dbReference>
<dbReference type="PANTHER" id="PTHR34218:SF3">
    <property type="entry name" value="ACYL-HOMOSERINE LACTONE ACYLASE PVDQ"/>
    <property type="match status" value="1"/>
</dbReference>
<dbReference type="InterPro" id="IPR029055">
    <property type="entry name" value="Ntn_hydrolases_N"/>
</dbReference>
<comment type="subcellular location">
    <subcellularLocation>
        <location evidence="1">Periplasm</location>
    </subcellularLocation>
</comment>
<dbReference type="InterPro" id="IPR014395">
    <property type="entry name" value="Pen/GL7ACA/AHL_acylase"/>
</dbReference>
<dbReference type="EMBL" id="JBHLSS010000082">
    <property type="protein sequence ID" value="MFC0710525.1"/>
    <property type="molecule type" value="Genomic_DNA"/>
</dbReference>
<evidence type="ECO:0000256" key="1">
    <source>
        <dbReference type="ARBA" id="ARBA00004418"/>
    </source>
</evidence>
<gene>
    <name evidence="8" type="ORF">ACFFGX_13535</name>
</gene>
<dbReference type="Gene3D" id="1.10.1400.10">
    <property type="match status" value="1"/>
</dbReference>
<evidence type="ECO:0000256" key="2">
    <source>
        <dbReference type="ARBA" id="ARBA00006586"/>
    </source>
</evidence>
<dbReference type="InterPro" id="IPR043147">
    <property type="entry name" value="Penicillin_amidase_A-knob"/>
</dbReference>
<keyword evidence="6" id="KW-0865">Zymogen</keyword>
<keyword evidence="4" id="KW-0574">Periplasm</keyword>
<dbReference type="PROSITE" id="PS51257">
    <property type="entry name" value="PROKAR_LIPOPROTEIN"/>
    <property type="match status" value="1"/>
</dbReference>
<organism evidence="8 9">
    <name type="scientific">Azorhizophilus paspali</name>
    <name type="common">Azotobacter paspali</name>
    <dbReference type="NCBI Taxonomy" id="69963"/>
    <lineage>
        <taxon>Bacteria</taxon>
        <taxon>Pseudomonadati</taxon>
        <taxon>Pseudomonadota</taxon>
        <taxon>Gammaproteobacteria</taxon>
        <taxon>Pseudomonadales</taxon>
        <taxon>Pseudomonadaceae</taxon>
        <taxon>Azorhizophilus</taxon>
    </lineage>
</organism>
<keyword evidence="9" id="KW-1185">Reference proteome</keyword>
<keyword evidence="3 7" id="KW-0732">Signal</keyword>
<dbReference type="Gene3D" id="1.10.439.10">
    <property type="entry name" value="Penicillin Amidohydrolase, domain 1"/>
    <property type="match status" value="1"/>
</dbReference>
<accession>A0ABV6SLW1</accession>
<feature type="signal peptide" evidence="7">
    <location>
        <begin position="1"/>
        <end position="22"/>
    </location>
</feature>
<evidence type="ECO:0000256" key="4">
    <source>
        <dbReference type="ARBA" id="ARBA00022764"/>
    </source>
</evidence>
<dbReference type="InterPro" id="IPR043146">
    <property type="entry name" value="Penicillin_amidase_N_B-knob"/>
</dbReference>
<evidence type="ECO:0000313" key="9">
    <source>
        <dbReference type="Proteomes" id="UP001589891"/>
    </source>
</evidence>